<evidence type="ECO:0000256" key="7">
    <source>
        <dbReference type="ARBA" id="ARBA00023065"/>
    </source>
</evidence>
<dbReference type="InterPro" id="IPR039426">
    <property type="entry name" value="TonB-dep_rcpt-like"/>
</dbReference>
<keyword evidence="8 12" id="KW-0798">TonB box</keyword>
<dbReference type="AlphaFoldDB" id="A0A918RIT8"/>
<evidence type="ECO:0000256" key="3">
    <source>
        <dbReference type="ARBA" id="ARBA00022452"/>
    </source>
</evidence>
<evidence type="ECO:0000256" key="10">
    <source>
        <dbReference type="ARBA" id="ARBA00023237"/>
    </source>
</evidence>
<keyword evidence="6" id="KW-0408">Iron</keyword>
<dbReference type="InterPro" id="IPR036942">
    <property type="entry name" value="Beta-barrel_TonB_sf"/>
</dbReference>
<reference evidence="16" key="2">
    <citation type="submission" date="2020-09" db="EMBL/GenBank/DDBJ databases">
        <authorList>
            <person name="Sun Q."/>
            <person name="Kim S."/>
        </authorList>
    </citation>
    <scope>NUCLEOTIDE SEQUENCE</scope>
    <source>
        <strain evidence="16">KCTC 12711</strain>
    </source>
</reference>
<keyword evidence="7" id="KW-0406">Ion transport</keyword>
<evidence type="ECO:0000313" key="17">
    <source>
        <dbReference type="Proteomes" id="UP000614811"/>
    </source>
</evidence>
<reference evidence="16" key="1">
    <citation type="journal article" date="2014" name="Int. J. Syst. Evol. Microbiol.">
        <title>Complete genome sequence of Corynebacterium casei LMG S-19264T (=DSM 44701T), isolated from a smear-ripened cheese.</title>
        <authorList>
            <consortium name="US DOE Joint Genome Institute (JGI-PGF)"/>
            <person name="Walter F."/>
            <person name="Albersmeier A."/>
            <person name="Kalinowski J."/>
            <person name="Ruckert C."/>
        </authorList>
    </citation>
    <scope>NUCLEOTIDE SEQUENCE</scope>
    <source>
        <strain evidence="16">KCTC 12711</strain>
    </source>
</reference>
<keyword evidence="4" id="KW-0410">Iron transport</keyword>
<feature type="domain" description="TonB-dependent receptor-like beta-barrel" evidence="14">
    <location>
        <begin position="274"/>
        <end position="665"/>
    </location>
</feature>
<dbReference type="PANTHER" id="PTHR32552">
    <property type="entry name" value="FERRICHROME IRON RECEPTOR-RELATED"/>
    <property type="match status" value="1"/>
</dbReference>
<organism evidence="16 17">
    <name type="scientific">Arenicella chitinivorans</name>
    <dbReference type="NCBI Taxonomy" id="1329800"/>
    <lineage>
        <taxon>Bacteria</taxon>
        <taxon>Pseudomonadati</taxon>
        <taxon>Pseudomonadota</taxon>
        <taxon>Gammaproteobacteria</taxon>
        <taxon>Arenicellales</taxon>
        <taxon>Arenicellaceae</taxon>
        <taxon>Arenicella</taxon>
    </lineage>
</organism>
<dbReference type="Gene3D" id="2.40.170.20">
    <property type="entry name" value="TonB-dependent receptor, beta-barrel domain"/>
    <property type="match status" value="1"/>
</dbReference>
<keyword evidence="5 11" id="KW-0812">Transmembrane</keyword>
<feature type="domain" description="TonB-dependent receptor plug" evidence="15">
    <location>
        <begin position="43"/>
        <end position="153"/>
    </location>
</feature>
<comment type="subcellular location">
    <subcellularLocation>
        <location evidence="1 11">Cell outer membrane</location>
        <topology evidence="1 11">Multi-pass membrane protein</topology>
    </subcellularLocation>
</comment>
<dbReference type="Pfam" id="PF07715">
    <property type="entry name" value="Plug"/>
    <property type="match status" value="1"/>
</dbReference>
<keyword evidence="9 11" id="KW-0472">Membrane</keyword>
<evidence type="ECO:0000256" key="8">
    <source>
        <dbReference type="ARBA" id="ARBA00023077"/>
    </source>
</evidence>
<evidence type="ECO:0000256" key="12">
    <source>
        <dbReference type="RuleBase" id="RU003357"/>
    </source>
</evidence>
<evidence type="ECO:0000256" key="6">
    <source>
        <dbReference type="ARBA" id="ARBA00023004"/>
    </source>
</evidence>
<evidence type="ECO:0000256" key="11">
    <source>
        <dbReference type="PROSITE-ProRule" id="PRU01360"/>
    </source>
</evidence>
<dbReference type="Proteomes" id="UP000614811">
    <property type="component" value="Unassembled WGS sequence"/>
</dbReference>
<evidence type="ECO:0000256" key="5">
    <source>
        <dbReference type="ARBA" id="ARBA00022692"/>
    </source>
</evidence>
<evidence type="ECO:0000256" key="2">
    <source>
        <dbReference type="ARBA" id="ARBA00022448"/>
    </source>
</evidence>
<feature type="chain" id="PRO_5037848987" evidence="13">
    <location>
        <begin position="24"/>
        <end position="737"/>
    </location>
</feature>
<dbReference type="EMBL" id="BMXA01000001">
    <property type="protein sequence ID" value="GGZ98208.1"/>
    <property type="molecule type" value="Genomic_DNA"/>
</dbReference>
<dbReference type="PANTHER" id="PTHR32552:SF81">
    <property type="entry name" value="TONB-DEPENDENT OUTER MEMBRANE RECEPTOR"/>
    <property type="match status" value="1"/>
</dbReference>
<evidence type="ECO:0000259" key="14">
    <source>
        <dbReference type="Pfam" id="PF00593"/>
    </source>
</evidence>
<evidence type="ECO:0000256" key="13">
    <source>
        <dbReference type="SAM" id="SignalP"/>
    </source>
</evidence>
<evidence type="ECO:0000256" key="4">
    <source>
        <dbReference type="ARBA" id="ARBA00022496"/>
    </source>
</evidence>
<keyword evidence="10 11" id="KW-0998">Cell outer membrane</keyword>
<protein>
    <submittedName>
        <fullName evidence="16">TonB-dependent receptor</fullName>
    </submittedName>
</protein>
<feature type="signal peptide" evidence="13">
    <location>
        <begin position="1"/>
        <end position="23"/>
    </location>
</feature>
<dbReference type="RefSeq" id="WP_189398260.1">
    <property type="nucleotide sequence ID" value="NZ_BMXA01000001.1"/>
</dbReference>
<comment type="similarity">
    <text evidence="11 12">Belongs to the TonB-dependent receptor family.</text>
</comment>
<keyword evidence="16" id="KW-0675">Receptor</keyword>
<keyword evidence="13" id="KW-0732">Signal</keyword>
<keyword evidence="2 11" id="KW-0813">Transport</keyword>
<sequence length="737" mass="80467">MSIRFITAPLVVGLASLSTVASAQNNLTLEEIVVTAQKREQTLQDIPAAVSAIPSEQVQDLLGAGENIRALAGRVPSLQIESSNGRQSPRFYIRGLGNYDFDVNATQPVSMIMDEVALENSVLKSIPLFDVERIEVLKGPQGTLFGRSTTAGVVKVDSVQPSEESEGYIRLGYGSRETVSAEGAVGGAVSDTLAARASFKYLDRGNWIDNTFNGAGDDFGEFDEFAYRLQLLATPNDQFSALFKLHGFKQDGNQPQIFYGNAFTPGVEGLRPGFNPEVASHDALVSGMELDHFGGSAKLTFDRDNTTITSITAYDTVESFSQADIDGGVQGGPEAIGQLGGQAFFSVSSGDGLSDHSQLTQELRYAVDLDDLFYQVGVYFLDEDITVDSIDFANSGDRIQLTQAQQDTRSMAVFGQAEFHLTEQFSIAGGLRYTDDDKELEVIPGPGSTAPAATIEASDDYFSWELSANYDLNSEWSTYARLATASRGPVTLGRFGFVSQADTEEITSFEVGFKADLFDGRGRWNTTVYTFTIDDQQLTATGGTGNTNELLNAAEVTGSGFETEFEFLVTDNLRLNTNLSYNETEIKDPNLNTELCSATPLCTSLDPIVDTFPGFFGTVNLVSVNGNPLPRAPEWLFNFSLDYDYELENGLVYAQTDWNYRSDSNIFLYESVEFVAEKRWIGGLRIGYKNADNSIDIALVGRNITDEVVADGALDFLNLTAFVNEPAFWGLEFTKRF</sequence>
<dbReference type="InterPro" id="IPR000531">
    <property type="entry name" value="Beta-barrel_TonB"/>
</dbReference>
<evidence type="ECO:0000256" key="9">
    <source>
        <dbReference type="ARBA" id="ARBA00023136"/>
    </source>
</evidence>
<dbReference type="Pfam" id="PF00593">
    <property type="entry name" value="TonB_dep_Rec_b-barrel"/>
    <property type="match status" value="1"/>
</dbReference>
<proteinExistence type="inferred from homology"/>
<dbReference type="GO" id="GO:0006826">
    <property type="term" value="P:iron ion transport"/>
    <property type="evidence" value="ECO:0007669"/>
    <property type="project" value="UniProtKB-KW"/>
</dbReference>
<evidence type="ECO:0000256" key="1">
    <source>
        <dbReference type="ARBA" id="ARBA00004571"/>
    </source>
</evidence>
<gene>
    <name evidence="16" type="ORF">GCM10008090_03260</name>
</gene>
<keyword evidence="3 11" id="KW-1134">Transmembrane beta strand</keyword>
<accession>A0A918RIT8</accession>
<name>A0A918RIT8_9GAMM</name>
<dbReference type="SUPFAM" id="SSF56935">
    <property type="entry name" value="Porins"/>
    <property type="match status" value="1"/>
</dbReference>
<dbReference type="GO" id="GO:0009279">
    <property type="term" value="C:cell outer membrane"/>
    <property type="evidence" value="ECO:0007669"/>
    <property type="project" value="UniProtKB-SubCell"/>
</dbReference>
<evidence type="ECO:0000259" key="15">
    <source>
        <dbReference type="Pfam" id="PF07715"/>
    </source>
</evidence>
<dbReference type="InterPro" id="IPR012910">
    <property type="entry name" value="Plug_dom"/>
</dbReference>
<dbReference type="PROSITE" id="PS52016">
    <property type="entry name" value="TONB_DEPENDENT_REC_3"/>
    <property type="match status" value="1"/>
</dbReference>
<evidence type="ECO:0000313" key="16">
    <source>
        <dbReference type="EMBL" id="GGZ98208.1"/>
    </source>
</evidence>
<comment type="caution">
    <text evidence="16">The sequence shown here is derived from an EMBL/GenBank/DDBJ whole genome shotgun (WGS) entry which is preliminary data.</text>
</comment>
<keyword evidence="17" id="KW-1185">Reference proteome</keyword>